<dbReference type="NCBIfam" id="TIGR01141">
    <property type="entry name" value="hisC"/>
    <property type="match status" value="1"/>
</dbReference>
<dbReference type="InterPro" id="IPR005861">
    <property type="entry name" value="HisP_aminotrans"/>
</dbReference>
<comment type="cofactor">
    <cofactor evidence="1 9">
        <name>pyridoxal 5'-phosphate</name>
        <dbReference type="ChEBI" id="CHEBI:597326"/>
    </cofactor>
</comment>
<comment type="similarity">
    <text evidence="2 9">Belongs to the class-II pyridoxal-phosphate-dependent aminotransferase family. Histidinol-phosphate aminotransferase subfamily.</text>
</comment>
<organism evidence="11 12">
    <name type="scientific">Tengunoibacter tsumagoiensis</name>
    <dbReference type="NCBI Taxonomy" id="2014871"/>
    <lineage>
        <taxon>Bacteria</taxon>
        <taxon>Bacillati</taxon>
        <taxon>Chloroflexota</taxon>
        <taxon>Ktedonobacteria</taxon>
        <taxon>Ktedonobacterales</taxon>
        <taxon>Dictyobacteraceae</taxon>
        <taxon>Tengunoibacter</taxon>
    </lineage>
</organism>
<dbReference type="Gene3D" id="3.90.1150.10">
    <property type="entry name" value="Aspartate Aminotransferase, domain 1"/>
    <property type="match status" value="1"/>
</dbReference>
<dbReference type="Pfam" id="PF00155">
    <property type="entry name" value="Aminotran_1_2"/>
    <property type="match status" value="1"/>
</dbReference>
<reference evidence="12" key="1">
    <citation type="submission" date="2018-12" db="EMBL/GenBank/DDBJ databases">
        <title>Tengunoibacter tsumagoiensis gen. nov., sp. nov., Dictyobacter kobayashii sp. nov., D. alpinus sp. nov., and D. joshuensis sp. nov. and description of Dictyobacteraceae fam. nov. within the order Ktedonobacterales isolated from Tengu-no-mugimeshi.</title>
        <authorList>
            <person name="Wang C.M."/>
            <person name="Zheng Y."/>
            <person name="Sakai Y."/>
            <person name="Toyoda A."/>
            <person name="Minakuchi Y."/>
            <person name="Abe K."/>
            <person name="Yokota A."/>
            <person name="Yabe S."/>
        </authorList>
    </citation>
    <scope>NUCLEOTIDE SEQUENCE [LARGE SCALE GENOMIC DNA]</scope>
    <source>
        <strain evidence="12">Uno3</strain>
    </source>
</reference>
<evidence type="ECO:0000256" key="6">
    <source>
        <dbReference type="ARBA" id="ARBA00022679"/>
    </source>
</evidence>
<dbReference type="AlphaFoldDB" id="A0A401ZW54"/>
<dbReference type="UniPathway" id="UPA00031">
    <property type="reaction ID" value="UER00012"/>
</dbReference>
<accession>A0A401ZW54</accession>
<dbReference type="SUPFAM" id="SSF53383">
    <property type="entry name" value="PLP-dependent transferases"/>
    <property type="match status" value="1"/>
</dbReference>
<evidence type="ECO:0000259" key="10">
    <source>
        <dbReference type="Pfam" id="PF00155"/>
    </source>
</evidence>
<dbReference type="InterPro" id="IPR004839">
    <property type="entry name" value="Aminotransferase_I/II_large"/>
</dbReference>
<evidence type="ECO:0000256" key="7">
    <source>
        <dbReference type="ARBA" id="ARBA00022898"/>
    </source>
</evidence>
<gene>
    <name evidence="9 11" type="primary">hisC</name>
    <name evidence="11" type="ORF">KTT_09940</name>
</gene>
<dbReference type="EMBL" id="BIFR01000001">
    <property type="protein sequence ID" value="GCE11135.1"/>
    <property type="molecule type" value="Genomic_DNA"/>
</dbReference>
<dbReference type="Gene3D" id="3.40.640.10">
    <property type="entry name" value="Type I PLP-dependent aspartate aminotransferase-like (Major domain)"/>
    <property type="match status" value="1"/>
</dbReference>
<evidence type="ECO:0000256" key="8">
    <source>
        <dbReference type="ARBA" id="ARBA00023102"/>
    </source>
</evidence>
<dbReference type="PANTHER" id="PTHR42885:SF2">
    <property type="entry name" value="HISTIDINOL-PHOSPHATE AMINOTRANSFERASE"/>
    <property type="match status" value="1"/>
</dbReference>
<keyword evidence="6 9" id="KW-0808">Transferase</keyword>
<dbReference type="HAMAP" id="MF_01023">
    <property type="entry name" value="HisC_aminotrans_2"/>
    <property type="match status" value="1"/>
</dbReference>
<feature type="domain" description="Aminotransferase class I/classII large" evidence="10">
    <location>
        <begin position="40"/>
        <end position="355"/>
    </location>
</feature>
<dbReference type="GO" id="GO:0000105">
    <property type="term" value="P:L-histidine biosynthetic process"/>
    <property type="evidence" value="ECO:0007669"/>
    <property type="project" value="UniProtKB-UniRule"/>
</dbReference>
<proteinExistence type="inferred from homology"/>
<dbReference type="InterPro" id="IPR015421">
    <property type="entry name" value="PyrdxlP-dep_Trfase_major"/>
</dbReference>
<name>A0A401ZW54_9CHLR</name>
<keyword evidence="5 9" id="KW-0028">Amino-acid biosynthesis</keyword>
<protein>
    <recommendedName>
        <fullName evidence="9">Histidinol-phosphate aminotransferase</fullName>
        <ecNumber evidence="9">2.6.1.9</ecNumber>
    </recommendedName>
    <alternativeName>
        <fullName evidence="9">Imidazole acetol-phosphate transaminase</fullName>
    </alternativeName>
</protein>
<dbReference type="InterPro" id="IPR015424">
    <property type="entry name" value="PyrdxlP-dep_Trfase"/>
</dbReference>
<evidence type="ECO:0000256" key="5">
    <source>
        <dbReference type="ARBA" id="ARBA00022605"/>
    </source>
</evidence>
<comment type="subunit">
    <text evidence="3 9">Homodimer.</text>
</comment>
<keyword evidence="7 9" id="KW-0663">Pyridoxal phosphate</keyword>
<evidence type="ECO:0000256" key="4">
    <source>
        <dbReference type="ARBA" id="ARBA00022576"/>
    </source>
</evidence>
<keyword evidence="12" id="KW-1185">Reference proteome</keyword>
<evidence type="ECO:0000256" key="9">
    <source>
        <dbReference type="HAMAP-Rule" id="MF_01023"/>
    </source>
</evidence>
<comment type="catalytic activity">
    <reaction evidence="9">
        <text>L-histidinol phosphate + 2-oxoglutarate = 3-(imidazol-4-yl)-2-oxopropyl phosphate + L-glutamate</text>
        <dbReference type="Rhea" id="RHEA:23744"/>
        <dbReference type="ChEBI" id="CHEBI:16810"/>
        <dbReference type="ChEBI" id="CHEBI:29985"/>
        <dbReference type="ChEBI" id="CHEBI:57766"/>
        <dbReference type="ChEBI" id="CHEBI:57980"/>
        <dbReference type="EC" id="2.6.1.9"/>
    </reaction>
</comment>
<dbReference type="RefSeq" id="WP_126578790.1">
    <property type="nucleotide sequence ID" value="NZ_BIFR01000001.1"/>
</dbReference>
<evidence type="ECO:0000313" key="11">
    <source>
        <dbReference type="EMBL" id="GCE11135.1"/>
    </source>
</evidence>
<dbReference type="GO" id="GO:0004400">
    <property type="term" value="F:histidinol-phosphate transaminase activity"/>
    <property type="evidence" value="ECO:0007669"/>
    <property type="project" value="UniProtKB-UniRule"/>
</dbReference>
<dbReference type="PANTHER" id="PTHR42885">
    <property type="entry name" value="HISTIDINOL-PHOSPHATE AMINOTRANSFERASE-RELATED"/>
    <property type="match status" value="1"/>
</dbReference>
<dbReference type="Proteomes" id="UP000287352">
    <property type="component" value="Unassembled WGS sequence"/>
</dbReference>
<keyword evidence="8 9" id="KW-0368">Histidine biosynthesis</keyword>
<sequence length="371" mass="42186">MYSYSPRPVHVRPELDRMAEYIPGESLESFSARTGIPVEKLIKLNGNESPYGPAPQVIEALGNHLSYNNYPDTESRALKQALSAYTGVDSRHIVISHGSNELINLLYHIFLTVGDNILSCPPTFTLYTFITTFCGAYVLEVPRADDYEIDVEAIIKALTPETKIIVLCSPNNPTGNPVSEEDVLTLLDTGRIVMVDEAYVEFSHNPKGFAHLVPQYRNLIVMRTFSKWAGLAGLRIGYGIFPDWIVSYMRRAQCPFEVNLAGHIAAIETLNHLDYTLDKVQRIVEERERLFSILQSHRYLDPLPSQGNFILTRVDEDEMKIEHVKQAVERSGILLRYFHHPYLSNYVRLTVGLPEHTDLIHQALLQLEEYK</sequence>
<evidence type="ECO:0000256" key="1">
    <source>
        <dbReference type="ARBA" id="ARBA00001933"/>
    </source>
</evidence>
<evidence type="ECO:0000256" key="3">
    <source>
        <dbReference type="ARBA" id="ARBA00011738"/>
    </source>
</evidence>
<comment type="caution">
    <text evidence="11">The sequence shown here is derived from an EMBL/GenBank/DDBJ whole genome shotgun (WGS) entry which is preliminary data.</text>
</comment>
<comment type="pathway">
    <text evidence="9">Amino-acid biosynthesis; L-histidine biosynthesis; L-histidine from 5-phospho-alpha-D-ribose 1-diphosphate: step 7/9.</text>
</comment>
<dbReference type="GO" id="GO:0030170">
    <property type="term" value="F:pyridoxal phosphate binding"/>
    <property type="evidence" value="ECO:0007669"/>
    <property type="project" value="InterPro"/>
</dbReference>
<dbReference type="OrthoDB" id="9813612at2"/>
<evidence type="ECO:0000256" key="2">
    <source>
        <dbReference type="ARBA" id="ARBA00007970"/>
    </source>
</evidence>
<evidence type="ECO:0000313" key="12">
    <source>
        <dbReference type="Proteomes" id="UP000287352"/>
    </source>
</evidence>
<dbReference type="EC" id="2.6.1.9" evidence="9"/>
<keyword evidence="4 9" id="KW-0032">Aminotransferase</keyword>
<dbReference type="CDD" id="cd00609">
    <property type="entry name" value="AAT_like"/>
    <property type="match status" value="1"/>
</dbReference>
<feature type="modified residue" description="N6-(pyridoxal phosphate)lysine" evidence="9">
    <location>
        <position position="227"/>
    </location>
</feature>
<dbReference type="InterPro" id="IPR015422">
    <property type="entry name" value="PyrdxlP-dep_Trfase_small"/>
</dbReference>